<evidence type="ECO:0000313" key="8">
    <source>
        <dbReference type="EnsemblPlants" id="Ma01_p04410.1"/>
    </source>
</evidence>
<reference evidence="7" key="1">
    <citation type="submission" date="2021-03" db="EMBL/GenBank/DDBJ databases">
        <authorList>
            <consortium name="Genoscope - CEA"/>
            <person name="William W."/>
        </authorList>
    </citation>
    <scope>NUCLEOTIDE SEQUENCE</scope>
    <source>
        <strain evidence="7">Doubled-haploid Pahang</strain>
    </source>
</reference>
<evidence type="ECO:0000256" key="4">
    <source>
        <dbReference type="ARBA" id="ARBA00022989"/>
    </source>
</evidence>
<keyword evidence="5 6" id="KW-0472">Membrane</keyword>
<dbReference type="OrthoDB" id="202672at2759"/>
<dbReference type="Pfam" id="PF11779">
    <property type="entry name" value="SPT_ssu-like"/>
    <property type="match status" value="1"/>
</dbReference>
<dbReference type="Gramene" id="Ma01_t04410.1">
    <property type="protein sequence ID" value="Ma01_p04410.1"/>
    <property type="gene ID" value="Ma01_g04410"/>
</dbReference>
<proteinExistence type="predicted"/>
<evidence type="ECO:0000313" key="9">
    <source>
        <dbReference type="Proteomes" id="UP000012960"/>
    </source>
</evidence>
<keyword evidence="2 6" id="KW-0812">Transmembrane</keyword>
<evidence type="ECO:0000256" key="6">
    <source>
        <dbReference type="SAM" id="Phobius"/>
    </source>
</evidence>
<dbReference type="PANTHER" id="PTHR33727:SF5">
    <property type="entry name" value="PROTEIN, PUTATIVE (DUF3317)-RELATED"/>
    <property type="match status" value="1"/>
</dbReference>
<evidence type="ECO:0000256" key="1">
    <source>
        <dbReference type="ARBA" id="ARBA00004477"/>
    </source>
</evidence>
<dbReference type="GO" id="GO:0005789">
    <property type="term" value="C:endoplasmic reticulum membrane"/>
    <property type="evidence" value="ECO:0007669"/>
    <property type="project" value="UniProtKB-SubCell"/>
</dbReference>
<dbReference type="PANTHER" id="PTHR33727">
    <property type="entry name" value="OS07G0446900 PROTEIN"/>
    <property type="match status" value="1"/>
</dbReference>
<keyword evidence="9" id="KW-1185">Reference proteome</keyword>
<evidence type="ECO:0000256" key="3">
    <source>
        <dbReference type="ARBA" id="ARBA00022824"/>
    </source>
</evidence>
<name>A0A804HQ69_MUSAM</name>
<dbReference type="InterPro" id="IPR024512">
    <property type="entry name" value="Ser_palmitoyltrfase_ssu-like"/>
</dbReference>
<dbReference type="Proteomes" id="UP000012960">
    <property type="component" value="Unplaced"/>
</dbReference>
<reference evidence="8" key="2">
    <citation type="submission" date="2021-05" db="UniProtKB">
        <authorList>
            <consortium name="EnsemblPlants"/>
        </authorList>
    </citation>
    <scope>IDENTIFICATION</scope>
    <source>
        <strain evidence="8">subsp. malaccensis</strain>
    </source>
</reference>
<dbReference type="AlphaFoldDB" id="A0A804HQ69"/>
<feature type="transmembrane region" description="Helical" evidence="6">
    <location>
        <begin position="22"/>
        <end position="40"/>
    </location>
</feature>
<gene>
    <name evidence="7" type="ORF">GSMUA_288250.1</name>
</gene>
<dbReference type="EMBL" id="HG996466">
    <property type="protein sequence ID" value="CAG1858530.1"/>
    <property type="molecule type" value="Genomic_DNA"/>
</dbReference>
<evidence type="ECO:0000256" key="5">
    <source>
        <dbReference type="ARBA" id="ARBA00023136"/>
    </source>
</evidence>
<dbReference type="EnsemblPlants" id="Ma01_t04410.1">
    <property type="protein sequence ID" value="Ma01_p04410.1"/>
    <property type="gene ID" value="Ma01_g04410"/>
</dbReference>
<keyword evidence="3" id="KW-0256">Endoplasmic reticulum</keyword>
<evidence type="ECO:0000313" key="7">
    <source>
        <dbReference type="EMBL" id="CAG1858530.1"/>
    </source>
</evidence>
<comment type="subcellular location">
    <subcellularLocation>
        <location evidence="1">Endoplasmic reticulum membrane</location>
        <topology evidence="1">Multi-pass membrane protein</topology>
    </subcellularLocation>
</comment>
<organism evidence="8 9">
    <name type="scientific">Musa acuminata subsp. malaccensis</name>
    <name type="common">Wild banana</name>
    <name type="synonym">Musa malaccensis</name>
    <dbReference type="NCBI Taxonomy" id="214687"/>
    <lineage>
        <taxon>Eukaryota</taxon>
        <taxon>Viridiplantae</taxon>
        <taxon>Streptophyta</taxon>
        <taxon>Embryophyta</taxon>
        <taxon>Tracheophyta</taxon>
        <taxon>Spermatophyta</taxon>
        <taxon>Magnoliopsida</taxon>
        <taxon>Liliopsida</taxon>
        <taxon>Zingiberales</taxon>
        <taxon>Musaceae</taxon>
        <taxon>Musa</taxon>
    </lineage>
</organism>
<accession>A0A804HQ69</accession>
<protein>
    <submittedName>
        <fullName evidence="7">(wild Malaysian banana) hypothetical protein</fullName>
    </submittedName>
</protein>
<sequence>MNWISRKIHLYNVTMGLYMLDWWERYLFNILILVLLWFIFHNGSRSAAEFYNGNFNSLLLSSSYLKSKVLSGQMLEVRGNITS</sequence>
<evidence type="ECO:0000256" key="2">
    <source>
        <dbReference type="ARBA" id="ARBA00022692"/>
    </source>
</evidence>
<keyword evidence="4 6" id="KW-1133">Transmembrane helix</keyword>